<evidence type="ECO:0000313" key="5">
    <source>
        <dbReference type="Proteomes" id="UP000216448"/>
    </source>
</evidence>
<dbReference type="RefSeq" id="WP_012846243.1">
    <property type="nucleotide sequence ID" value="NZ_CP021703.1"/>
</dbReference>
<evidence type="ECO:0000256" key="1">
    <source>
        <dbReference type="SAM" id="Phobius"/>
    </source>
</evidence>
<reference evidence="4 5" key="1">
    <citation type="submission" date="2017-05" db="EMBL/GenBank/DDBJ databases">
        <title>Lactobacillus johnsonii from commercial turkeys.</title>
        <authorList>
            <person name="Johnson T.J."/>
            <person name="Youmans B."/>
        </authorList>
    </citation>
    <scope>NUCLEOTIDE SEQUENCE [LARGE SCALE GENOMIC DNA]</scope>
    <source>
        <strain evidence="3 4">UMNLJ114</strain>
        <strain evidence="2 5">UMNLJ54</strain>
    </source>
</reference>
<proteinExistence type="predicted"/>
<organism evidence="3 4">
    <name type="scientific">Lactobacillus johnsonii</name>
    <dbReference type="NCBI Taxonomy" id="33959"/>
    <lineage>
        <taxon>Bacteria</taxon>
        <taxon>Bacillati</taxon>
        <taxon>Bacillota</taxon>
        <taxon>Bacilli</taxon>
        <taxon>Lactobacillales</taxon>
        <taxon>Lactobacillaceae</taxon>
        <taxon>Lactobacillus</taxon>
    </lineage>
</organism>
<feature type="transmembrane region" description="Helical" evidence="1">
    <location>
        <begin position="16"/>
        <end position="34"/>
    </location>
</feature>
<dbReference type="Proteomes" id="UP000216448">
    <property type="component" value="Unassembled WGS sequence"/>
</dbReference>
<evidence type="ECO:0000313" key="3">
    <source>
        <dbReference type="EMBL" id="PAB55228.1"/>
    </source>
</evidence>
<sequence>MDSNELIFTKLENKRLRYNLLADILLILGGILMFRQPPMSLLFQLLGAGLIIIGTVFTFLSFRVRTSKQYHDLSLLVKNEPSSFKEVVNLFGAKLTALALFVGIGLIALAICFFFLLSRSWIKALLFFLTFETVIDFKDFMNNITKLKDESTI</sequence>
<dbReference type="Proteomes" id="UP000216008">
    <property type="component" value="Unassembled WGS sequence"/>
</dbReference>
<keyword evidence="1" id="KW-0472">Membrane</keyword>
<gene>
    <name evidence="2" type="ORF">A3P64_04175</name>
    <name evidence="3" type="ORF">A3Q24_05995</name>
</gene>
<evidence type="ECO:0000313" key="2">
    <source>
        <dbReference type="EMBL" id="PAB52869.1"/>
    </source>
</evidence>
<dbReference type="EMBL" id="NIBD01000028">
    <property type="protein sequence ID" value="PAB55228.1"/>
    <property type="molecule type" value="Genomic_DNA"/>
</dbReference>
<feature type="transmembrane region" description="Helical" evidence="1">
    <location>
        <begin position="95"/>
        <end position="117"/>
    </location>
</feature>
<accession>A0A1Z1NC89</accession>
<dbReference type="AlphaFoldDB" id="A0A1Z1NC89"/>
<feature type="transmembrane region" description="Helical" evidence="1">
    <location>
        <begin position="41"/>
        <end position="62"/>
    </location>
</feature>
<comment type="caution">
    <text evidence="3">The sequence shown here is derived from an EMBL/GenBank/DDBJ whole genome shotgun (WGS) entry which is preliminary data.</text>
</comment>
<evidence type="ECO:0000313" key="4">
    <source>
        <dbReference type="Proteomes" id="UP000216008"/>
    </source>
</evidence>
<name>A0A1Z1NC89_LACJH</name>
<keyword evidence="1" id="KW-0812">Transmembrane</keyword>
<keyword evidence="1" id="KW-1133">Transmembrane helix</keyword>
<dbReference type="EMBL" id="NIBB01000018">
    <property type="protein sequence ID" value="PAB52869.1"/>
    <property type="molecule type" value="Genomic_DNA"/>
</dbReference>
<protein>
    <submittedName>
        <fullName evidence="3">Uncharacterized protein</fullName>
    </submittedName>
</protein>